<comment type="similarity">
    <text evidence="2">Belongs to the ABC transporter superfamily.</text>
</comment>
<organism evidence="10 11">
    <name type="scientific">Dactylosporangium sucinum</name>
    <dbReference type="NCBI Taxonomy" id="1424081"/>
    <lineage>
        <taxon>Bacteria</taxon>
        <taxon>Bacillati</taxon>
        <taxon>Actinomycetota</taxon>
        <taxon>Actinomycetes</taxon>
        <taxon>Micromonosporales</taxon>
        <taxon>Micromonosporaceae</taxon>
        <taxon>Dactylosporangium</taxon>
    </lineage>
</organism>
<keyword evidence="8" id="KW-0472">Membrane</keyword>
<dbReference type="EMBL" id="BMPI01000059">
    <property type="protein sequence ID" value="GGM69575.1"/>
    <property type="molecule type" value="Genomic_DNA"/>
</dbReference>
<evidence type="ECO:0000313" key="10">
    <source>
        <dbReference type="EMBL" id="GGM69575.1"/>
    </source>
</evidence>
<feature type="domain" description="ABC transporter" evidence="9">
    <location>
        <begin position="21"/>
        <end position="261"/>
    </location>
</feature>
<reference evidence="10" key="1">
    <citation type="journal article" date="2014" name="Int. J. Syst. Evol. Microbiol.">
        <title>Complete genome sequence of Corynebacterium casei LMG S-19264T (=DSM 44701T), isolated from a smear-ripened cheese.</title>
        <authorList>
            <consortium name="US DOE Joint Genome Institute (JGI-PGF)"/>
            <person name="Walter F."/>
            <person name="Albersmeier A."/>
            <person name="Kalinowski J."/>
            <person name="Ruckert C."/>
        </authorList>
    </citation>
    <scope>NUCLEOTIDE SEQUENCE</scope>
    <source>
        <strain evidence="10">JCM 19831</strain>
    </source>
</reference>
<dbReference type="SUPFAM" id="SSF52540">
    <property type="entry name" value="P-loop containing nucleoside triphosphate hydrolases"/>
    <property type="match status" value="1"/>
</dbReference>
<dbReference type="GO" id="GO:0005524">
    <property type="term" value="F:ATP binding"/>
    <property type="evidence" value="ECO:0007669"/>
    <property type="project" value="UniProtKB-KW"/>
</dbReference>
<name>A0A917UA57_9ACTN</name>
<keyword evidence="7" id="KW-0029">Amino-acid transport</keyword>
<dbReference type="Pfam" id="PF00005">
    <property type="entry name" value="ABC_tran"/>
    <property type="match status" value="1"/>
</dbReference>
<dbReference type="InterPro" id="IPR003439">
    <property type="entry name" value="ABC_transporter-like_ATP-bd"/>
</dbReference>
<keyword evidence="11" id="KW-1185">Reference proteome</keyword>
<evidence type="ECO:0000313" key="11">
    <source>
        <dbReference type="Proteomes" id="UP000642070"/>
    </source>
</evidence>
<keyword evidence="6 10" id="KW-0067">ATP-binding</keyword>
<evidence type="ECO:0000256" key="3">
    <source>
        <dbReference type="ARBA" id="ARBA00022448"/>
    </source>
</evidence>
<dbReference type="InterPro" id="IPR017871">
    <property type="entry name" value="ABC_transporter-like_CS"/>
</dbReference>
<sequence length="267" mass="28763">MTDGPDTAPVAAIDHLAGSGISLTAVRKKYGETTVLDDIDLSVRAGQRIALIGPSGSGKTTILRTVAMLEPIEAGSIRVEGVEINGPHVKAHARDLGPVRRKVGMVFQHFNLFPNLTVLDNITLAPRRVLKLDRARAEAEARELLAGVGLADKAGSRPHQLSGGQQQRVAIARSLAMRPSVLLFDEVTSALDPELVAEVLSVIRGLAERSWVTMLIVTHEMRFAGDVADEVVFMEAGRIIEQGPPGQVLGDPQNARTRQFLSRLSEH</sequence>
<gene>
    <name evidence="10" type="ORF">GCM10007977_084100</name>
</gene>
<protein>
    <submittedName>
        <fullName evidence="10">Glutamate ABC transporter ATP-binding protein</fullName>
    </submittedName>
</protein>
<comment type="caution">
    <text evidence="10">The sequence shown here is derived from an EMBL/GenBank/DDBJ whole genome shotgun (WGS) entry which is preliminary data.</text>
</comment>
<evidence type="ECO:0000256" key="5">
    <source>
        <dbReference type="ARBA" id="ARBA00022741"/>
    </source>
</evidence>
<keyword evidence="3" id="KW-0813">Transport</keyword>
<dbReference type="PROSITE" id="PS50893">
    <property type="entry name" value="ABC_TRANSPORTER_2"/>
    <property type="match status" value="1"/>
</dbReference>
<dbReference type="RefSeq" id="WP_190255662.1">
    <property type="nucleotide sequence ID" value="NZ_BMPI01000059.1"/>
</dbReference>
<dbReference type="PROSITE" id="PS00211">
    <property type="entry name" value="ABC_TRANSPORTER_1"/>
    <property type="match status" value="1"/>
</dbReference>
<dbReference type="GO" id="GO:0005886">
    <property type="term" value="C:plasma membrane"/>
    <property type="evidence" value="ECO:0007669"/>
    <property type="project" value="UniProtKB-SubCell"/>
</dbReference>
<evidence type="ECO:0000256" key="8">
    <source>
        <dbReference type="ARBA" id="ARBA00023136"/>
    </source>
</evidence>
<proteinExistence type="inferred from homology"/>
<evidence type="ECO:0000259" key="9">
    <source>
        <dbReference type="PROSITE" id="PS50893"/>
    </source>
</evidence>
<accession>A0A917UA57</accession>
<evidence type="ECO:0000256" key="1">
    <source>
        <dbReference type="ARBA" id="ARBA00004202"/>
    </source>
</evidence>
<dbReference type="GO" id="GO:0015424">
    <property type="term" value="F:ABC-type amino acid transporter activity"/>
    <property type="evidence" value="ECO:0007669"/>
    <property type="project" value="InterPro"/>
</dbReference>
<evidence type="ECO:0000256" key="6">
    <source>
        <dbReference type="ARBA" id="ARBA00022840"/>
    </source>
</evidence>
<dbReference type="AlphaFoldDB" id="A0A917UA57"/>
<dbReference type="Gene3D" id="3.40.50.300">
    <property type="entry name" value="P-loop containing nucleotide triphosphate hydrolases"/>
    <property type="match status" value="1"/>
</dbReference>
<keyword evidence="5" id="KW-0547">Nucleotide-binding</keyword>
<evidence type="ECO:0000256" key="2">
    <source>
        <dbReference type="ARBA" id="ARBA00005417"/>
    </source>
</evidence>
<dbReference type="GO" id="GO:0016887">
    <property type="term" value="F:ATP hydrolysis activity"/>
    <property type="evidence" value="ECO:0007669"/>
    <property type="project" value="InterPro"/>
</dbReference>
<dbReference type="PANTHER" id="PTHR43166">
    <property type="entry name" value="AMINO ACID IMPORT ATP-BINDING PROTEIN"/>
    <property type="match status" value="1"/>
</dbReference>
<dbReference type="InterPro" id="IPR050086">
    <property type="entry name" value="MetN_ABC_transporter-like"/>
</dbReference>
<dbReference type="PIRSF" id="PIRSF039085">
    <property type="entry name" value="ABC_ATPase_HisP"/>
    <property type="match status" value="1"/>
</dbReference>
<dbReference type="InterPro" id="IPR027417">
    <property type="entry name" value="P-loop_NTPase"/>
</dbReference>
<keyword evidence="4" id="KW-1003">Cell membrane</keyword>
<dbReference type="PANTHER" id="PTHR43166:SF9">
    <property type="entry name" value="GLUTAMATE_ASPARTATE IMPORT ATP-BINDING PROTEIN GLTL"/>
    <property type="match status" value="1"/>
</dbReference>
<dbReference type="Proteomes" id="UP000642070">
    <property type="component" value="Unassembled WGS sequence"/>
</dbReference>
<comment type="subcellular location">
    <subcellularLocation>
        <location evidence="1">Cell membrane</location>
        <topology evidence="1">Peripheral membrane protein</topology>
    </subcellularLocation>
</comment>
<evidence type="ECO:0000256" key="4">
    <source>
        <dbReference type="ARBA" id="ARBA00022475"/>
    </source>
</evidence>
<evidence type="ECO:0000256" key="7">
    <source>
        <dbReference type="ARBA" id="ARBA00022970"/>
    </source>
</evidence>
<dbReference type="InterPro" id="IPR003593">
    <property type="entry name" value="AAA+_ATPase"/>
</dbReference>
<reference evidence="10" key="2">
    <citation type="submission" date="2020-09" db="EMBL/GenBank/DDBJ databases">
        <authorList>
            <person name="Sun Q."/>
            <person name="Ohkuma M."/>
        </authorList>
    </citation>
    <scope>NUCLEOTIDE SEQUENCE</scope>
    <source>
        <strain evidence="10">JCM 19831</strain>
    </source>
</reference>
<dbReference type="InterPro" id="IPR030679">
    <property type="entry name" value="ABC_ATPase_HisP-typ"/>
</dbReference>
<dbReference type="SMART" id="SM00382">
    <property type="entry name" value="AAA"/>
    <property type="match status" value="1"/>
</dbReference>